<reference evidence="1" key="1">
    <citation type="journal article" date="2015" name="Proc. Natl. Acad. Sci. U.S.A.">
        <title>Networks of energetic and metabolic interactions define dynamics in microbial communities.</title>
        <authorList>
            <person name="Embree M."/>
            <person name="Liu J.K."/>
            <person name="Al-Bassam M.M."/>
            <person name="Zengler K."/>
        </authorList>
    </citation>
    <scope>NUCLEOTIDE SEQUENCE</scope>
</reference>
<dbReference type="Gene3D" id="2.60.120.460">
    <property type="entry name" value="YjbQ-like"/>
    <property type="match status" value="1"/>
</dbReference>
<dbReference type="SUPFAM" id="SSF111038">
    <property type="entry name" value="YjbQ-like"/>
    <property type="match status" value="1"/>
</dbReference>
<organism evidence="1">
    <name type="scientific">hydrocarbon metagenome</name>
    <dbReference type="NCBI Taxonomy" id="938273"/>
    <lineage>
        <taxon>unclassified sequences</taxon>
        <taxon>metagenomes</taxon>
        <taxon>ecological metagenomes</taxon>
    </lineage>
</organism>
<dbReference type="NCBIfam" id="TIGR00149">
    <property type="entry name" value="TIGR00149_YjbQ"/>
    <property type="match status" value="1"/>
</dbReference>
<dbReference type="PANTHER" id="PTHR30615:SF2">
    <property type="entry name" value="YJBQ FAMILY PROTEIN"/>
    <property type="match status" value="1"/>
</dbReference>
<dbReference type="InterPro" id="IPR035917">
    <property type="entry name" value="YjbQ-like_sf"/>
</dbReference>
<evidence type="ECO:0000313" key="1">
    <source>
        <dbReference type="EMBL" id="KUG04673.1"/>
    </source>
</evidence>
<proteinExistence type="predicted"/>
<evidence type="ECO:0008006" key="2">
    <source>
        <dbReference type="Google" id="ProtNLM"/>
    </source>
</evidence>
<sequence length="137" mass="15613">MNFHTEYLWFNTTTRREYIRITDKVRSVLINSGISEGMILVSAMHISAGVYINDNESGIIQDIDNMLESIAPFGPDYNHHRTGEDNGDAHLKSILVHHQVVVPVTDGKLDLGPWQQIFYAEFDGKRKKRVVIKVMGE</sequence>
<name>A0A0W8E8H2_9ZZZZ</name>
<dbReference type="PIRSF" id="PIRSF004681">
    <property type="entry name" value="UCP004681"/>
    <property type="match status" value="1"/>
</dbReference>
<dbReference type="EMBL" id="LNQE01001842">
    <property type="protein sequence ID" value="KUG04673.1"/>
    <property type="molecule type" value="Genomic_DNA"/>
</dbReference>
<dbReference type="AlphaFoldDB" id="A0A0W8E8H2"/>
<dbReference type="InterPro" id="IPR001602">
    <property type="entry name" value="UPF0047_YjbQ-like"/>
</dbReference>
<dbReference type="PANTHER" id="PTHR30615">
    <property type="entry name" value="UNCHARACTERIZED PROTEIN YJBQ-RELATED"/>
    <property type="match status" value="1"/>
</dbReference>
<gene>
    <name evidence="1" type="ORF">ASZ90_017812</name>
</gene>
<comment type="caution">
    <text evidence="1">The sequence shown here is derived from an EMBL/GenBank/DDBJ whole genome shotgun (WGS) entry which is preliminary data.</text>
</comment>
<dbReference type="Pfam" id="PF01894">
    <property type="entry name" value="YjbQ"/>
    <property type="match status" value="1"/>
</dbReference>
<accession>A0A0W8E8H2</accession>
<protein>
    <recommendedName>
        <fullName evidence="2">Secondary thiamine-phosphate synthase enzyme</fullName>
    </recommendedName>
</protein>